<dbReference type="InterPro" id="IPR006059">
    <property type="entry name" value="SBP"/>
</dbReference>
<evidence type="ECO:0000256" key="2">
    <source>
        <dbReference type="ARBA" id="ARBA00008520"/>
    </source>
</evidence>
<comment type="similarity">
    <text evidence="2">Belongs to the bacterial solute-binding protein 1 family.</text>
</comment>
<sequence>MTILTRRAALGAALAGTLAAPRILAAQGSPTELVVHYPMPAFFKDVMEKIAEEFAAANPGLSVRYTAPSPSYEDAVQQVLRQGVAGGLPDVSFQGLNRLRMLVERRLPVDLRPFLEREGDVAAKGWTPNLLGLGQVREVQAGMGFASSNPIVYYNANLVRRAGGDPDNLPTDWNSLIALAGRVQALGDGNSSMHFRWAGDDWMFSALLYGHGGTMLAADERDVAFNGAEGLASMRLIDRMVKEGRMPAFTVDAALQAFYAGKMGIFSGTTAYIGSMQRSIGRDVDLRTTKMPVIDAEKGRLPTGGNAAVILTRDAARHEAAWKFVTFATGPRGQELMTRGTGYVPCNTIAARDDRFLGSFYRENPLFRPAMEQMPIAQAWYAFPGTNGVRITETIVNNIARVVESNATPEAALGDMANGVRRLLPR</sequence>
<dbReference type="InterPro" id="IPR050490">
    <property type="entry name" value="Bact_solute-bd_prot1"/>
</dbReference>
<evidence type="ECO:0000313" key="5">
    <source>
        <dbReference type="Proteomes" id="UP001196870"/>
    </source>
</evidence>
<comment type="caution">
    <text evidence="4">The sequence shown here is derived from an EMBL/GenBank/DDBJ whole genome shotgun (WGS) entry which is preliminary data.</text>
</comment>
<keyword evidence="5" id="KW-1185">Reference proteome</keyword>
<name>A0ABS5F014_9PROT</name>
<evidence type="ECO:0000313" key="4">
    <source>
        <dbReference type="EMBL" id="MBR0665866.1"/>
    </source>
</evidence>
<dbReference type="RefSeq" id="WP_211853537.1">
    <property type="nucleotide sequence ID" value="NZ_JAAGBB010000018.1"/>
</dbReference>
<dbReference type="CDD" id="cd14748">
    <property type="entry name" value="PBP2_UgpB"/>
    <property type="match status" value="1"/>
</dbReference>
<accession>A0ABS5F014</accession>
<evidence type="ECO:0000256" key="3">
    <source>
        <dbReference type="SAM" id="SignalP"/>
    </source>
</evidence>
<proteinExistence type="inferred from homology"/>
<protein>
    <submittedName>
        <fullName evidence="4">ABC transporter substrate-binding protein</fullName>
    </submittedName>
</protein>
<dbReference type="PANTHER" id="PTHR43649:SF12">
    <property type="entry name" value="DIACETYLCHITOBIOSE BINDING PROTEIN DASA"/>
    <property type="match status" value="1"/>
</dbReference>
<comment type="subcellular location">
    <subcellularLocation>
        <location evidence="1">Periplasm</location>
    </subcellularLocation>
</comment>
<feature type="signal peptide" evidence="3">
    <location>
        <begin position="1"/>
        <end position="25"/>
    </location>
</feature>
<gene>
    <name evidence="4" type="ORF">GXW71_16025</name>
</gene>
<reference evidence="5" key="1">
    <citation type="journal article" date="2021" name="Syst. Appl. Microbiol.">
        <title>Roseomonas hellenica sp. nov., isolated from roots of wild-growing Alkanna tinctoria.</title>
        <authorList>
            <person name="Rat A."/>
            <person name="Naranjo H.D."/>
            <person name="Lebbe L."/>
            <person name="Cnockaert M."/>
            <person name="Krigas N."/>
            <person name="Grigoriadou K."/>
            <person name="Maloupa E."/>
            <person name="Willems A."/>
        </authorList>
    </citation>
    <scope>NUCLEOTIDE SEQUENCE [LARGE SCALE GENOMIC DNA]</scope>
    <source>
        <strain evidence="5">LMG 31523</strain>
    </source>
</reference>
<dbReference type="Proteomes" id="UP001196870">
    <property type="component" value="Unassembled WGS sequence"/>
</dbReference>
<evidence type="ECO:0000256" key="1">
    <source>
        <dbReference type="ARBA" id="ARBA00004418"/>
    </source>
</evidence>
<organism evidence="4 5">
    <name type="scientific">Plastoroseomonas hellenica</name>
    <dbReference type="NCBI Taxonomy" id="2687306"/>
    <lineage>
        <taxon>Bacteria</taxon>
        <taxon>Pseudomonadati</taxon>
        <taxon>Pseudomonadota</taxon>
        <taxon>Alphaproteobacteria</taxon>
        <taxon>Acetobacterales</taxon>
        <taxon>Acetobacteraceae</taxon>
        <taxon>Plastoroseomonas</taxon>
    </lineage>
</organism>
<dbReference type="SUPFAM" id="SSF53850">
    <property type="entry name" value="Periplasmic binding protein-like II"/>
    <property type="match status" value="1"/>
</dbReference>
<dbReference type="EMBL" id="JAAGBB010000018">
    <property type="protein sequence ID" value="MBR0665866.1"/>
    <property type="molecule type" value="Genomic_DNA"/>
</dbReference>
<dbReference type="Gene3D" id="3.40.190.10">
    <property type="entry name" value="Periplasmic binding protein-like II"/>
    <property type="match status" value="2"/>
</dbReference>
<feature type="chain" id="PRO_5046976601" evidence="3">
    <location>
        <begin position="26"/>
        <end position="426"/>
    </location>
</feature>
<dbReference type="Pfam" id="PF13416">
    <property type="entry name" value="SBP_bac_8"/>
    <property type="match status" value="1"/>
</dbReference>
<dbReference type="PANTHER" id="PTHR43649">
    <property type="entry name" value="ARABINOSE-BINDING PROTEIN-RELATED"/>
    <property type="match status" value="1"/>
</dbReference>
<keyword evidence="3" id="KW-0732">Signal</keyword>